<evidence type="ECO:0000256" key="2">
    <source>
        <dbReference type="PIRSR" id="PIRSR006241-50"/>
    </source>
</evidence>
<keyword evidence="5" id="KW-1185">Reference proteome</keyword>
<dbReference type="InterPro" id="IPR036237">
    <property type="entry name" value="Xyl_isomerase-like_sf"/>
</dbReference>
<dbReference type="Proteomes" id="UP000245468">
    <property type="component" value="Chromosome"/>
</dbReference>
<keyword evidence="1 4" id="KW-0413">Isomerase</keyword>
<proteinExistence type="predicted"/>
<organism evidence="4 5">
    <name type="scientific">Aquirufa nivalisilvae</name>
    <dbReference type="NCBI Taxonomy" id="2516557"/>
    <lineage>
        <taxon>Bacteria</taxon>
        <taxon>Pseudomonadati</taxon>
        <taxon>Bacteroidota</taxon>
        <taxon>Cytophagia</taxon>
        <taxon>Cytophagales</taxon>
        <taxon>Flectobacillaceae</taxon>
        <taxon>Aquirufa</taxon>
    </lineage>
</organism>
<dbReference type="SUPFAM" id="SSF51658">
    <property type="entry name" value="Xylose isomerase-like"/>
    <property type="match status" value="1"/>
</dbReference>
<dbReference type="RefSeq" id="WP_109323421.1">
    <property type="nucleotide sequence ID" value="NZ_CP029346.1"/>
</dbReference>
<reference evidence="5" key="1">
    <citation type="submission" date="2018-05" db="EMBL/GenBank/DDBJ databases">
        <title>Pseudarcicella sp. HME7025 Genome sequencing and assembly.</title>
        <authorList>
            <person name="Kim H."/>
            <person name="Kang H."/>
            <person name="Joh K."/>
        </authorList>
    </citation>
    <scope>NUCLEOTIDE SEQUENCE [LARGE SCALE GENOMIC DNA]</scope>
    <source>
        <strain evidence="5">HME7025</strain>
    </source>
</reference>
<evidence type="ECO:0000259" key="3">
    <source>
        <dbReference type="Pfam" id="PF01261"/>
    </source>
</evidence>
<dbReference type="InterPro" id="IPR050417">
    <property type="entry name" value="Sugar_Epim/Isomerase"/>
</dbReference>
<sequence length="309" mass="34575">MDRRSFAQMMGGSLLGAGITSSQPTLAASSSQIHSLAAEPPFSLKYAPHFGMFKNHAGNDEIDQLKFMHEMGFRALEDNDMMGKSPELQAKIGETLTKLGMTMGVFVVKFDGFFDTQHMTTGKKEATEMFIKACKTAVETAKRCNAKWMTVVPGNFNRKLPLGVQTGHVIDNLKRGAEIFEPHNLTMVLEPLSDNPDLFLRYSDQSYMICRAVGSPACKILFDMYHMQRNEGNMIANMDLCWEEIAYLQIGDNPGRKEPTTGEVNHANIFKHLRKKGYTGVLGMEHGNFYPGKEGEVKLIEAYRKEDKG</sequence>
<evidence type="ECO:0000256" key="1">
    <source>
        <dbReference type="ARBA" id="ARBA00023235"/>
    </source>
</evidence>
<accession>A0A2S2DWQ1</accession>
<gene>
    <name evidence="4" type="ORF">HME7025_01909</name>
</gene>
<dbReference type="EMBL" id="CP029346">
    <property type="protein sequence ID" value="AWL09759.1"/>
    <property type="molecule type" value="Genomic_DNA"/>
</dbReference>
<feature type="domain" description="Xylose isomerase-like TIM barrel" evidence="3">
    <location>
        <begin position="66"/>
        <end position="295"/>
    </location>
</feature>
<dbReference type="AlphaFoldDB" id="A0A2S2DWQ1"/>
<dbReference type="InterPro" id="IPR013022">
    <property type="entry name" value="Xyl_isomerase-like_TIM-brl"/>
</dbReference>
<dbReference type="GO" id="GO:0008903">
    <property type="term" value="F:hydroxypyruvate isomerase activity"/>
    <property type="evidence" value="ECO:0007669"/>
    <property type="project" value="UniProtKB-EC"/>
</dbReference>
<name>A0A2S2DWQ1_9BACT</name>
<feature type="active site" description="Proton donor/acceptor" evidence="2">
    <location>
        <position position="190"/>
    </location>
</feature>
<dbReference type="EC" id="5.3.1.22" evidence="4"/>
<dbReference type="OrthoDB" id="9786584at2"/>
<protein>
    <submittedName>
        <fullName evidence="4">Hydroxypyruvate isomerase</fullName>
        <ecNumber evidence="4">5.3.1.22</ecNumber>
    </submittedName>
</protein>
<dbReference type="Gene3D" id="3.20.20.150">
    <property type="entry name" value="Divalent-metal-dependent TIM barrel enzymes"/>
    <property type="match status" value="1"/>
</dbReference>
<evidence type="ECO:0000313" key="4">
    <source>
        <dbReference type="EMBL" id="AWL09759.1"/>
    </source>
</evidence>
<evidence type="ECO:0000313" key="5">
    <source>
        <dbReference type="Proteomes" id="UP000245468"/>
    </source>
</evidence>
<dbReference type="PIRSF" id="PIRSF006241">
    <property type="entry name" value="HyI"/>
    <property type="match status" value="1"/>
</dbReference>
<dbReference type="KEGG" id="psez:HME7025_01909"/>
<dbReference type="Pfam" id="PF01261">
    <property type="entry name" value="AP_endonuc_2"/>
    <property type="match status" value="1"/>
</dbReference>
<feature type="active site" description="Proton donor/acceptor" evidence="2">
    <location>
        <position position="285"/>
    </location>
</feature>
<dbReference type="PANTHER" id="PTHR43489">
    <property type="entry name" value="ISOMERASE"/>
    <property type="match status" value="1"/>
</dbReference>
<dbReference type="InterPro" id="IPR026040">
    <property type="entry name" value="HyI-like"/>
</dbReference>
<keyword evidence="4" id="KW-0670">Pyruvate</keyword>